<evidence type="ECO:0000313" key="4">
    <source>
        <dbReference type="Proteomes" id="UP000826271"/>
    </source>
</evidence>
<name>A0AAV6XX05_9LAMI</name>
<feature type="domain" description="HAT C-terminal dimerisation" evidence="2">
    <location>
        <begin position="249"/>
        <end position="321"/>
    </location>
</feature>
<dbReference type="InterPro" id="IPR007021">
    <property type="entry name" value="DUF659"/>
</dbReference>
<organism evidence="3 4">
    <name type="scientific">Buddleja alternifolia</name>
    <dbReference type="NCBI Taxonomy" id="168488"/>
    <lineage>
        <taxon>Eukaryota</taxon>
        <taxon>Viridiplantae</taxon>
        <taxon>Streptophyta</taxon>
        <taxon>Embryophyta</taxon>
        <taxon>Tracheophyta</taxon>
        <taxon>Spermatophyta</taxon>
        <taxon>Magnoliopsida</taxon>
        <taxon>eudicotyledons</taxon>
        <taxon>Gunneridae</taxon>
        <taxon>Pentapetalae</taxon>
        <taxon>asterids</taxon>
        <taxon>lamiids</taxon>
        <taxon>Lamiales</taxon>
        <taxon>Scrophulariaceae</taxon>
        <taxon>Buddlejeae</taxon>
        <taxon>Buddleja</taxon>
    </lineage>
</organism>
<dbReference type="InterPro" id="IPR012337">
    <property type="entry name" value="RNaseH-like_sf"/>
</dbReference>
<keyword evidence="4" id="KW-1185">Reference proteome</keyword>
<dbReference type="Pfam" id="PF05699">
    <property type="entry name" value="Dimer_Tnp_hAT"/>
    <property type="match status" value="1"/>
</dbReference>
<evidence type="ECO:0000259" key="2">
    <source>
        <dbReference type="Pfam" id="PF05699"/>
    </source>
</evidence>
<dbReference type="SUPFAM" id="SSF53098">
    <property type="entry name" value="Ribonuclease H-like"/>
    <property type="match status" value="1"/>
</dbReference>
<dbReference type="PANTHER" id="PTHR32166:SF81">
    <property type="entry name" value="OS06G0658400 PROTEIN"/>
    <property type="match status" value="1"/>
</dbReference>
<comment type="caution">
    <text evidence="3">The sequence shown here is derived from an EMBL/GenBank/DDBJ whole genome shotgun (WGS) entry which is preliminary data.</text>
</comment>
<proteinExistence type="predicted"/>
<reference evidence="3" key="1">
    <citation type="submission" date="2019-10" db="EMBL/GenBank/DDBJ databases">
        <authorList>
            <person name="Zhang R."/>
            <person name="Pan Y."/>
            <person name="Wang J."/>
            <person name="Ma R."/>
            <person name="Yu S."/>
        </authorList>
    </citation>
    <scope>NUCLEOTIDE SEQUENCE</scope>
    <source>
        <strain evidence="3">LA-IB0</strain>
        <tissue evidence="3">Leaf</tissue>
    </source>
</reference>
<evidence type="ECO:0008006" key="5">
    <source>
        <dbReference type="Google" id="ProtNLM"/>
    </source>
</evidence>
<evidence type="ECO:0000313" key="3">
    <source>
        <dbReference type="EMBL" id="KAG8383565.1"/>
    </source>
</evidence>
<dbReference type="Proteomes" id="UP000826271">
    <property type="component" value="Unassembled WGS sequence"/>
</dbReference>
<dbReference type="GO" id="GO:0046983">
    <property type="term" value="F:protein dimerization activity"/>
    <property type="evidence" value="ECO:0007669"/>
    <property type="project" value="InterPro"/>
</dbReference>
<dbReference type="PANTHER" id="PTHR32166">
    <property type="entry name" value="OSJNBA0013A04.12 PROTEIN"/>
    <property type="match status" value="1"/>
</dbReference>
<accession>A0AAV6XX05</accession>
<dbReference type="AlphaFoldDB" id="A0AAV6XX05"/>
<dbReference type="EMBL" id="WHWC01000004">
    <property type="protein sequence ID" value="KAG8383565.1"/>
    <property type="molecule type" value="Genomic_DNA"/>
</dbReference>
<dbReference type="Pfam" id="PF04937">
    <property type="entry name" value="DUF659"/>
    <property type="match status" value="1"/>
</dbReference>
<evidence type="ECO:0000259" key="1">
    <source>
        <dbReference type="Pfam" id="PF04937"/>
    </source>
</evidence>
<dbReference type="InterPro" id="IPR008906">
    <property type="entry name" value="HATC_C_dom"/>
</dbReference>
<feature type="domain" description="DUF659" evidence="1">
    <location>
        <begin position="1"/>
        <end position="108"/>
    </location>
</feature>
<sequence length="390" mass="45453">MVINEGGAMFLRAVTCQREYKDKWFVLNLIKEVIVEIGATNVIQVITDNAPVCQAAGLLIDQMYPHIFWTPCVVHTINLALKNTCAAKNTEANEVTYEECHWITEIAGSAIMVRNFINNHSMMLSMFNDFSKLKLIAVTETRFASVIIMLKRFKLIKKNLQAMVISDQWTFYREDDVAKARLVKERLLDDSWWDLVDYILNFMEPIYEMLRICDTDKSYLHMVYEMWDTMISKVKEVIYKHEKKSDYSLRDRWKLDPFQWWAVHDSPNPYLRSIAIRLLGQVSSSSCCERNWSTYTFIQSAKRNKITPQRTQDLVFVHNNLRLLSRKTPQYKQGDTKMWDVAGDAFESMEDIGILEMATLSLDEPDLESGFFADDVSGRLYEDSPLMTND</sequence>
<gene>
    <name evidence="3" type="ORF">BUALT_Bualt04G0026800</name>
</gene>
<protein>
    <recommendedName>
        <fullName evidence="5">Transposase</fullName>
    </recommendedName>
</protein>